<dbReference type="EMBL" id="BARW01012101">
    <property type="protein sequence ID" value="GAI80389.1"/>
    <property type="molecule type" value="Genomic_DNA"/>
</dbReference>
<dbReference type="GO" id="GO:0006096">
    <property type="term" value="P:glycolytic process"/>
    <property type="evidence" value="ECO:0007669"/>
    <property type="project" value="InterPro"/>
</dbReference>
<dbReference type="GO" id="GO:0004618">
    <property type="term" value="F:phosphoglycerate kinase activity"/>
    <property type="evidence" value="ECO:0007669"/>
    <property type="project" value="UniProtKB-EC"/>
</dbReference>
<comment type="catalytic activity">
    <reaction evidence="1">
        <text>(2R)-3-phosphoglycerate + ATP = (2R)-3-phospho-glyceroyl phosphate + ADP</text>
        <dbReference type="Rhea" id="RHEA:14801"/>
        <dbReference type="ChEBI" id="CHEBI:30616"/>
        <dbReference type="ChEBI" id="CHEBI:57604"/>
        <dbReference type="ChEBI" id="CHEBI:58272"/>
        <dbReference type="ChEBI" id="CHEBI:456216"/>
        <dbReference type="EC" id="2.7.2.3"/>
    </reaction>
</comment>
<accession>X1TK23</accession>
<feature type="non-terminal residue" evidence="7">
    <location>
        <position position="217"/>
    </location>
</feature>
<comment type="caution">
    <text evidence="7">The sequence shown here is derived from an EMBL/GenBank/DDBJ whole genome shotgun (WGS) entry which is preliminary data.</text>
</comment>
<dbReference type="InterPro" id="IPR001576">
    <property type="entry name" value="Phosphoglycerate_kinase"/>
</dbReference>
<dbReference type="PANTHER" id="PTHR11406:SF23">
    <property type="entry name" value="PHOSPHOGLYCERATE KINASE 1, CHLOROPLASTIC-RELATED"/>
    <property type="match status" value="1"/>
</dbReference>
<dbReference type="GO" id="GO:0005829">
    <property type="term" value="C:cytosol"/>
    <property type="evidence" value="ECO:0007669"/>
    <property type="project" value="TreeGrafter"/>
</dbReference>
<dbReference type="PANTHER" id="PTHR11406">
    <property type="entry name" value="PHOSPHOGLYCERATE KINASE"/>
    <property type="match status" value="1"/>
</dbReference>
<dbReference type="InterPro" id="IPR036043">
    <property type="entry name" value="Phosphoglycerate_kinase_sf"/>
</dbReference>
<dbReference type="EC" id="2.7.2.3" evidence="2"/>
<evidence type="ECO:0000256" key="5">
    <source>
        <dbReference type="ARBA" id="ARBA00022777"/>
    </source>
</evidence>
<keyword evidence="5" id="KW-0418">Kinase</keyword>
<dbReference type="InterPro" id="IPR015824">
    <property type="entry name" value="Phosphoglycerate_kinase_N"/>
</dbReference>
<dbReference type="GO" id="GO:0005524">
    <property type="term" value="F:ATP binding"/>
    <property type="evidence" value="ECO:0007669"/>
    <property type="project" value="UniProtKB-KW"/>
</dbReference>
<evidence type="ECO:0000256" key="2">
    <source>
        <dbReference type="ARBA" id="ARBA00013061"/>
    </source>
</evidence>
<keyword evidence="3" id="KW-0808">Transferase</keyword>
<keyword evidence="4" id="KW-0547">Nucleotide-binding</keyword>
<reference evidence="7" key="1">
    <citation type="journal article" date="2014" name="Front. Microbiol.">
        <title>High frequency of phylogenetically diverse reductive dehalogenase-homologous genes in deep subseafloor sedimentary metagenomes.</title>
        <authorList>
            <person name="Kawai M."/>
            <person name="Futagami T."/>
            <person name="Toyoda A."/>
            <person name="Takaki Y."/>
            <person name="Nishi S."/>
            <person name="Hori S."/>
            <person name="Arai W."/>
            <person name="Tsubouchi T."/>
            <person name="Morono Y."/>
            <person name="Uchiyama I."/>
            <person name="Ito T."/>
            <person name="Fujiyama A."/>
            <person name="Inagaki F."/>
            <person name="Takami H."/>
        </authorList>
    </citation>
    <scope>NUCLEOTIDE SEQUENCE</scope>
    <source>
        <strain evidence="7">Expedition CK06-06</strain>
    </source>
</reference>
<keyword evidence="6" id="KW-0067">ATP-binding</keyword>
<dbReference type="GO" id="GO:0006094">
    <property type="term" value="P:gluconeogenesis"/>
    <property type="evidence" value="ECO:0007669"/>
    <property type="project" value="TreeGrafter"/>
</dbReference>
<dbReference type="Pfam" id="PF00162">
    <property type="entry name" value="PGK"/>
    <property type="match status" value="1"/>
</dbReference>
<dbReference type="AlphaFoldDB" id="X1TK23"/>
<evidence type="ECO:0000256" key="6">
    <source>
        <dbReference type="ARBA" id="ARBA00022840"/>
    </source>
</evidence>
<dbReference type="SUPFAM" id="SSF53748">
    <property type="entry name" value="Phosphoglycerate kinase"/>
    <property type="match status" value="1"/>
</dbReference>
<evidence type="ECO:0000313" key="7">
    <source>
        <dbReference type="EMBL" id="GAI80389.1"/>
    </source>
</evidence>
<sequence>DDSEGRIKGNEKIKASLPTLHYLMSQGATVVLTTHNGRPDGKFKRKLSHEYLWKRIEELYLEEYGEPVNVNFIKGSITESGIDSDSVKKEIQEGAINLLENVRFYEGEETEEEAKADEFAQKLASLVDNEVYIFDAFGSAARGVASGEPYVSSGRMAKYFKQVGMGFLMEEEISQLQRAKDVLYGLILGGGPKLADKLPDIKGIVRNIEQGGFVIIG</sequence>
<dbReference type="GO" id="GO:0043531">
    <property type="term" value="F:ADP binding"/>
    <property type="evidence" value="ECO:0007669"/>
    <property type="project" value="TreeGrafter"/>
</dbReference>
<evidence type="ECO:0000256" key="4">
    <source>
        <dbReference type="ARBA" id="ARBA00022741"/>
    </source>
</evidence>
<feature type="non-terminal residue" evidence="7">
    <location>
        <position position="1"/>
    </location>
</feature>
<evidence type="ECO:0000256" key="1">
    <source>
        <dbReference type="ARBA" id="ARBA00000642"/>
    </source>
</evidence>
<proteinExistence type="predicted"/>
<protein>
    <recommendedName>
        <fullName evidence="2">phosphoglycerate kinase</fullName>
        <ecNumber evidence="2">2.7.2.3</ecNumber>
    </recommendedName>
</protein>
<gene>
    <name evidence="7" type="ORF">S12H4_22979</name>
</gene>
<evidence type="ECO:0000256" key="3">
    <source>
        <dbReference type="ARBA" id="ARBA00022679"/>
    </source>
</evidence>
<name>X1TK23_9ZZZZ</name>
<dbReference type="PRINTS" id="PR00477">
    <property type="entry name" value="PHGLYCKINASE"/>
</dbReference>
<dbReference type="Gene3D" id="3.40.50.1260">
    <property type="entry name" value="Phosphoglycerate kinase, N-terminal domain"/>
    <property type="match status" value="1"/>
</dbReference>
<organism evidence="7">
    <name type="scientific">marine sediment metagenome</name>
    <dbReference type="NCBI Taxonomy" id="412755"/>
    <lineage>
        <taxon>unclassified sequences</taxon>
        <taxon>metagenomes</taxon>
        <taxon>ecological metagenomes</taxon>
    </lineage>
</organism>